<dbReference type="Pfam" id="PF00071">
    <property type="entry name" value="Ras"/>
    <property type="match status" value="1"/>
</dbReference>
<dbReference type="SMART" id="SM00175">
    <property type="entry name" value="RAB"/>
    <property type="match status" value="1"/>
</dbReference>
<sequence>MEYEASKHFDYLFKIVLIGDSAVGKTNILSQLMYNKFIKNSRATIGVEFGTKSFNINNKIIKAQIWDTAGQERYRAITHAYYRGSFGAILVYDITNKESLDKALNLWLVQLKNYADPDIPVVLIGNKNDLKEQREIERSSAENEAARHNLIFFETSAKTGENVQQAFFELINTIYQKQSKRERSEGKKKPDMSEYSGREIKDLKPKKKSGCC</sequence>
<accession>R0MLD0</accession>
<dbReference type="GO" id="GO:0016020">
    <property type="term" value="C:membrane"/>
    <property type="evidence" value="ECO:0007669"/>
    <property type="project" value="UniProtKB-SubCell"/>
</dbReference>
<dbReference type="NCBIfam" id="TIGR00231">
    <property type="entry name" value="small_GTP"/>
    <property type="match status" value="1"/>
</dbReference>
<evidence type="ECO:0000256" key="2">
    <source>
        <dbReference type="ARBA" id="ARBA00006270"/>
    </source>
</evidence>
<evidence type="ECO:0000256" key="1">
    <source>
        <dbReference type="ARBA" id="ARBA00004635"/>
    </source>
</evidence>
<evidence type="ECO:0000256" key="5">
    <source>
        <dbReference type="ARBA" id="ARBA00023136"/>
    </source>
</evidence>
<dbReference type="HOGENOM" id="CLU_041217_23_0_1"/>
<dbReference type="PRINTS" id="PR00449">
    <property type="entry name" value="RASTRNSFRMNG"/>
</dbReference>
<feature type="region of interest" description="Disordered" evidence="8">
    <location>
        <begin position="177"/>
        <end position="212"/>
    </location>
</feature>
<evidence type="ECO:0000256" key="6">
    <source>
        <dbReference type="ARBA" id="ARBA00023288"/>
    </source>
</evidence>
<dbReference type="InterPro" id="IPR001806">
    <property type="entry name" value="Small_GTPase"/>
</dbReference>
<dbReference type="STRING" id="578461.R0MLD0"/>
<dbReference type="GO" id="GO:0003924">
    <property type="term" value="F:GTPase activity"/>
    <property type="evidence" value="ECO:0007669"/>
    <property type="project" value="InterPro"/>
</dbReference>
<dbReference type="PROSITE" id="PS51421">
    <property type="entry name" value="RAS"/>
    <property type="match status" value="1"/>
</dbReference>
<dbReference type="Proteomes" id="UP000016927">
    <property type="component" value="Unassembled WGS sequence"/>
</dbReference>
<dbReference type="SMART" id="SM00174">
    <property type="entry name" value="RHO"/>
    <property type="match status" value="1"/>
</dbReference>
<evidence type="ECO:0000256" key="3">
    <source>
        <dbReference type="ARBA" id="ARBA00022741"/>
    </source>
</evidence>
<comment type="similarity">
    <text evidence="2">Belongs to the small GTPase superfamily. Rab family.</text>
</comment>
<keyword evidence="6" id="KW-0449">Lipoprotein</keyword>
<dbReference type="InterPro" id="IPR050209">
    <property type="entry name" value="Rab_GTPases_membrane_traffic"/>
</dbReference>
<organism evidence="9 10">
    <name type="scientific">Nosema bombycis (strain CQ1 / CVCC 102059)</name>
    <name type="common">Microsporidian parasite</name>
    <name type="synonym">Pebrine of silkworm</name>
    <dbReference type="NCBI Taxonomy" id="578461"/>
    <lineage>
        <taxon>Eukaryota</taxon>
        <taxon>Fungi</taxon>
        <taxon>Fungi incertae sedis</taxon>
        <taxon>Microsporidia</taxon>
        <taxon>Nosematidae</taxon>
        <taxon>Nosema</taxon>
    </lineage>
</organism>
<feature type="compositionally biased region" description="Basic and acidic residues" evidence="8">
    <location>
        <begin position="179"/>
        <end position="203"/>
    </location>
</feature>
<gene>
    <name evidence="9" type="primary">RAA1C</name>
    <name evidence="9" type="ORF">NBO_64g0019</name>
</gene>
<dbReference type="PROSITE" id="PS51419">
    <property type="entry name" value="RAB"/>
    <property type="match status" value="1"/>
</dbReference>
<keyword evidence="4" id="KW-0342">GTP-binding</keyword>
<dbReference type="Gene3D" id="3.40.50.300">
    <property type="entry name" value="P-loop containing nucleotide triphosphate hydrolases"/>
    <property type="match status" value="1"/>
</dbReference>
<keyword evidence="5" id="KW-0472">Membrane</keyword>
<dbReference type="SMART" id="SM00177">
    <property type="entry name" value="ARF"/>
    <property type="match status" value="1"/>
</dbReference>
<evidence type="ECO:0000313" key="10">
    <source>
        <dbReference type="Proteomes" id="UP000016927"/>
    </source>
</evidence>
<dbReference type="SMART" id="SM00176">
    <property type="entry name" value="RAN"/>
    <property type="match status" value="1"/>
</dbReference>
<keyword evidence="7" id="KW-0636">Prenylation</keyword>
<dbReference type="OrthoDB" id="9989112at2759"/>
<dbReference type="SUPFAM" id="SSF52540">
    <property type="entry name" value="P-loop containing nucleoside triphosphate hydrolases"/>
    <property type="match status" value="1"/>
</dbReference>
<comment type="subcellular location">
    <subcellularLocation>
        <location evidence="1">Membrane</location>
        <topology evidence="1">Lipid-anchor</topology>
    </subcellularLocation>
</comment>
<keyword evidence="3" id="KW-0547">Nucleotide-binding</keyword>
<name>R0MLD0_NOSB1</name>
<dbReference type="SMART" id="SM00173">
    <property type="entry name" value="RAS"/>
    <property type="match status" value="1"/>
</dbReference>
<protein>
    <submittedName>
        <fullName evidence="9">Ras-related protein RABA1c</fullName>
    </submittedName>
</protein>
<dbReference type="FunFam" id="3.40.50.300:FF:000274">
    <property type="entry name" value="ras-related protein RABA5a"/>
    <property type="match status" value="1"/>
</dbReference>
<dbReference type="PROSITE" id="PS51420">
    <property type="entry name" value="RHO"/>
    <property type="match status" value="1"/>
</dbReference>
<dbReference type="InterPro" id="IPR027417">
    <property type="entry name" value="P-loop_NTPase"/>
</dbReference>
<evidence type="ECO:0000256" key="4">
    <source>
        <dbReference type="ARBA" id="ARBA00023134"/>
    </source>
</evidence>
<reference evidence="9 10" key="1">
    <citation type="journal article" date="2013" name="BMC Genomics">
        <title>Comparative genomics of parasitic silkworm microsporidia reveal an association between genome expansion and host adaptation.</title>
        <authorList>
            <person name="Pan G."/>
            <person name="Xu J."/>
            <person name="Li T."/>
            <person name="Xia Q."/>
            <person name="Liu S.L."/>
            <person name="Zhang G."/>
            <person name="Li S."/>
            <person name="Li C."/>
            <person name="Liu H."/>
            <person name="Yang L."/>
            <person name="Liu T."/>
            <person name="Zhang X."/>
            <person name="Wu Z."/>
            <person name="Fan W."/>
            <person name="Dang X."/>
            <person name="Xiang H."/>
            <person name="Tao M."/>
            <person name="Li Y."/>
            <person name="Hu J."/>
            <person name="Li Z."/>
            <person name="Lin L."/>
            <person name="Luo J."/>
            <person name="Geng L."/>
            <person name="Wang L."/>
            <person name="Long M."/>
            <person name="Wan Y."/>
            <person name="He N."/>
            <person name="Zhang Z."/>
            <person name="Lu C."/>
            <person name="Keeling P.J."/>
            <person name="Wang J."/>
            <person name="Xiang Z."/>
            <person name="Zhou Z."/>
        </authorList>
    </citation>
    <scope>NUCLEOTIDE SEQUENCE [LARGE SCALE GENOMIC DNA]</scope>
    <source>
        <strain evidence="10">CQ1 / CVCC 102059</strain>
    </source>
</reference>
<dbReference type="InterPro" id="IPR005225">
    <property type="entry name" value="Small_GTP-bd"/>
</dbReference>
<dbReference type="GO" id="GO:0005525">
    <property type="term" value="F:GTP binding"/>
    <property type="evidence" value="ECO:0007669"/>
    <property type="project" value="UniProtKB-KW"/>
</dbReference>
<proteinExistence type="inferred from homology"/>
<dbReference type="OMA" id="KRACCIN"/>
<evidence type="ECO:0000256" key="7">
    <source>
        <dbReference type="ARBA" id="ARBA00023289"/>
    </source>
</evidence>
<dbReference type="VEuPathDB" id="MicrosporidiaDB:NBO_64g0019"/>
<keyword evidence="10" id="KW-1185">Reference proteome</keyword>
<evidence type="ECO:0000313" key="9">
    <source>
        <dbReference type="EMBL" id="EOB13638.1"/>
    </source>
</evidence>
<dbReference type="AlphaFoldDB" id="R0MLD0"/>
<dbReference type="PANTHER" id="PTHR47979">
    <property type="entry name" value="DRAB11-RELATED"/>
    <property type="match status" value="1"/>
</dbReference>
<dbReference type="EMBL" id="KB908972">
    <property type="protein sequence ID" value="EOB13638.1"/>
    <property type="molecule type" value="Genomic_DNA"/>
</dbReference>
<evidence type="ECO:0000256" key="8">
    <source>
        <dbReference type="SAM" id="MobiDB-lite"/>
    </source>
</evidence>